<dbReference type="Proteomes" id="UP000228754">
    <property type="component" value="Unassembled WGS sequence"/>
</dbReference>
<dbReference type="EMBL" id="NKHG01000135">
    <property type="protein sequence ID" value="PCK17659.1"/>
    <property type="molecule type" value="Genomic_DNA"/>
</dbReference>
<evidence type="ECO:0000313" key="1">
    <source>
        <dbReference type="EMBL" id="PCK17659.1"/>
    </source>
</evidence>
<comment type="caution">
    <text evidence="1">The sequence shown here is derived from an EMBL/GenBank/DDBJ whole genome shotgun (WGS) entry which is preliminary data.</text>
</comment>
<accession>A0A2A5IKT8</accession>
<dbReference type="OrthoDB" id="2329786at2"/>
<proteinExistence type="predicted"/>
<organism evidence="1 2">
    <name type="scientific">Bacillus pumilus</name>
    <name type="common">Bacillus mesentericus</name>
    <dbReference type="NCBI Taxonomy" id="1408"/>
    <lineage>
        <taxon>Bacteria</taxon>
        <taxon>Bacillati</taxon>
        <taxon>Bacillota</taxon>
        <taxon>Bacilli</taxon>
        <taxon>Bacillales</taxon>
        <taxon>Bacillaceae</taxon>
        <taxon>Bacillus</taxon>
    </lineage>
</organism>
<protein>
    <submittedName>
        <fullName evidence="1">Uncharacterized protein</fullName>
    </submittedName>
</protein>
<gene>
    <name evidence="1" type="ORF">CEY02_19690</name>
</gene>
<name>A0A2A5IKT8_BACPU</name>
<sequence>MKDKQKKIDYKLQLNEIKVNDDPSKLSCTFVIFDFEKSHNNTVISKEVALETATTIINKPIVAKYNEVDSIGTATDSFGSHELHLSTDKHGDLEVKMDTAAIGVFTSEGYIMEMLGSNGEKTEVLAADAILWRSRFKDACDLLLEWNSRGININTSCELLYSNYTFKDGIEYLESPVYLEGHAILNSEKRGDQDVVLPAYDSSKLLSFNEKNKFEKLVAQAIINEKEGENVKFKKVFELSHSDIRSLLYSKLDPQLGVNVYSYICDVYEDYFVVNIEDHNAETDLYYKYNYTKNDDVIEIQFDSKQEVFLNRNWEEVTPEEVTKQLNAKDQEISDLTTKLSAKEDIESKFNSASEKLVQLNQTIEVLAPFKEQYEKVQFEARLKEKGEHFKAKFNALNASEKFETDEVQKLLSEIAKQDDDSDNALLQLNSILVDLVSTNISPTEIPPLREQSSIRKELIPEDDSFEARYYIK</sequence>
<evidence type="ECO:0000313" key="2">
    <source>
        <dbReference type="Proteomes" id="UP000228754"/>
    </source>
</evidence>
<dbReference type="AlphaFoldDB" id="A0A2A5IKT8"/>
<reference evidence="1 2" key="1">
    <citation type="submission" date="2017-06" db="EMBL/GenBank/DDBJ databases">
        <title>Draft Genome Sequence of Bacillus sp Strain 36R Isolated from saline sediment at Atanasia, Sonora, Mexico.</title>
        <authorList>
            <person name="Sanchez Diaz R."/>
            <person name="Quiroz Macias M.E."/>
            <person name="Ibarra Gamez J.C."/>
            <person name="Enciso Ibarra J."/>
            <person name="Gomez Gil B."/>
            <person name="Galaviz Silva L."/>
        </authorList>
    </citation>
    <scope>NUCLEOTIDE SEQUENCE [LARGE SCALE GENOMIC DNA]</scope>
    <source>
        <strain evidence="1 2">36R_ATNSAL</strain>
    </source>
</reference>